<dbReference type="EMBL" id="CAKLBY020000378">
    <property type="protein sequence ID" value="CAK7947272.1"/>
    <property type="molecule type" value="Genomic_DNA"/>
</dbReference>
<feature type="region of interest" description="Disordered" evidence="1">
    <location>
        <begin position="1"/>
        <end position="54"/>
    </location>
</feature>
<proteinExistence type="predicted"/>
<name>A0AAV1VLX8_9STRA</name>
<dbReference type="Proteomes" id="UP001162060">
    <property type="component" value="Unassembled WGS sequence"/>
</dbReference>
<accession>A0AAV1VLX8</accession>
<reference evidence="2" key="1">
    <citation type="submission" date="2024-01" db="EMBL/GenBank/DDBJ databases">
        <authorList>
            <person name="Webb A."/>
        </authorList>
    </citation>
    <scope>NUCLEOTIDE SEQUENCE</scope>
    <source>
        <strain evidence="2">Pm1</strain>
    </source>
</reference>
<dbReference type="AlphaFoldDB" id="A0AAV1VLX8"/>
<protein>
    <submittedName>
        <fullName evidence="2">Uncharacterized protein</fullName>
    </submittedName>
</protein>
<evidence type="ECO:0000313" key="2">
    <source>
        <dbReference type="EMBL" id="CAK7947272.1"/>
    </source>
</evidence>
<comment type="caution">
    <text evidence="2">The sequence shown here is derived from an EMBL/GenBank/DDBJ whole genome shotgun (WGS) entry which is preliminary data.</text>
</comment>
<organism evidence="2 3">
    <name type="scientific">Peronospora matthiolae</name>
    <dbReference type="NCBI Taxonomy" id="2874970"/>
    <lineage>
        <taxon>Eukaryota</taxon>
        <taxon>Sar</taxon>
        <taxon>Stramenopiles</taxon>
        <taxon>Oomycota</taxon>
        <taxon>Peronosporomycetes</taxon>
        <taxon>Peronosporales</taxon>
        <taxon>Peronosporaceae</taxon>
        <taxon>Peronospora</taxon>
    </lineage>
</organism>
<evidence type="ECO:0000313" key="3">
    <source>
        <dbReference type="Proteomes" id="UP001162060"/>
    </source>
</evidence>
<feature type="compositionally biased region" description="Basic and acidic residues" evidence="1">
    <location>
        <begin position="10"/>
        <end position="27"/>
    </location>
</feature>
<feature type="compositionally biased region" description="Polar residues" evidence="1">
    <location>
        <begin position="35"/>
        <end position="47"/>
    </location>
</feature>
<sequence length="87" mass="9587">MWSDVNDSSVKVRDGSSRRVEPSKGQEQEVDEDAQNGNHFATGQQVDEQLAQERDLDECDAKEVLENVVRLRVALAAVDGTFPQGEG</sequence>
<gene>
    <name evidence="2" type="ORF">PM001_LOCUS32422</name>
</gene>
<evidence type="ECO:0000256" key="1">
    <source>
        <dbReference type="SAM" id="MobiDB-lite"/>
    </source>
</evidence>